<feature type="transmembrane region" description="Helical" evidence="1">
    <location>
        <begin position="24"/>
        <end position="43"/>
    </location>
</feature>
<dbReference type="Gene3D" id="1.10.10.60">
    <property type="entry name" value="Homeodomain-like"/>
    <property type="match status" value="1"/>
</dbReference>
<dbReference type="SMART" id="SM00717">
    <property type="entry name" value="SANT"/>
    <property type="match status" value="2"/>
</dbReference>
<dbReference type="Proteomes" id="UP001610563">
    <property type="component" value="Unassembled WGS sequence"/>
</dbReference>
<feature type="domain" description="Myb-like" evidence="2">
    <location>
        <begin position="75"/>
        <end position="124"/>
    </location>
</feature>
<gene>
    <name evidence="3" type="ORF">BJX66DRAFT_319839</name>
</gene>
<evidence type="ECO:0000313" key="3">
    <source>
        <dbReference type="EMBL" id="KAL2782788.1"/>
    </source>
</evidence>
<dbReference type="InterPro" id="IPR001005">
    <property type="entry name" value="SANT/Myb"/>
</dbReference>
<keyword evidence="1" id="KW-1133">Transmembrane helix</keyword>
<dbReference type="PROSITE" id="PS50090">
    <property type="entry name" value="MYB_LIKE"/>
    <property type="match status" value="2"/>
</dbReference>
<accession>A0ABR4FI64</accession>
<sequence length="246" mass="27551">MLHGLFYSFLFPLTRFYSEKPNKCSLALAANTFLWFFVIAYIFNMNIASLLNNSTFSARNASTENFLPESNGPWSEERSGMPWSTDEAKLTTQLRAAGVSWGDISRKLPGRSPHACSEYYRRKNPLSRTTPYKNRTNWTPEETTILITLAENRTTWGEIGSRLGRGMAACRTRYYRLTGGGKLEKERFNSAAPRPGSSARPSARVNRDFRLFTPTTTTSSNRISTEISSAVGATSAVFSPGPVKWT</sequence>
<reference evidence="3 4" key="1">
    <citation type="submission" date="2024-07" db="EMBL/GenBank/DDBJ databases">
        <title>Section-level genome sequencing and comparative genomics of Aspergillus sections Usti and Cavernicolus.</title>
        <authorList>
            <consortium name="Lawrence Berkeley National Laboratory"/>
            <person name="Nybo J.L."/>
            <person name="Vesth T.C."/>
            <person name="Theobald S."/>
            <person name="Frisvad J.C."/>
            <person name="Larsen T.O."/>
            <person name="Kjaerboelling I."/>
            <person name="Rothschild-Mancinelli K."/>
            <person name="Lyhne E.K."/>
            <person name="Kogle M.E."/>
            <person name="Barry K."/>
            <person name="Clum A."/>
            <person name="Na H."/>
            <person name="Ledsgaard L."/>
            <person name="Lin J."/>
            <person name="Lipzen A."/>
            <person name="Kuo A."/>
            <person name="Riley R."/>
            <person name="Mondo S."/>
            <person name="Labutti K."/>
            <person name="Haridas S."/>
            <person name="Pangalinan J."/>
            <person name="Salamov A.A."/>
            <person name="Simmons B.A."/>
            <person name="Magnuson J.K."/>
            <person name="Chen J."/>
            <person name="Drula E."/>
            <person name="Henrissat B."/>
            <person name="Wiebenga A."/>
            <person name="Lubbers R.J."/>
            <person name="Gomes A.C."/>
            <person name="Makela M.R."/>
            <person name="Stajich J."/>
            <person name="Grigoriev I.V."/>
            <person name="Mortensen U.H."/>
            <person name="De Vries R.P."/>
            <person name="Baker S.E."/>
            <person name="Andersen M.R."/>
        </authorList>
    </citation>
    <scope>NUCLEOTIDE SEQUENCE [LARGE SCALE GENOMIC DNA]</scope>
    <source>
        <strain evidence="3 4">CBS 209.92</strain>
    </source>
</reference>
<dbReference type="InterPro" id="IPR009057">
    <property type="entry name" value="Homeodomain-like_sf"/>
</dbReference>
<evidence type="ECO:0000259" key="2">
    <source>
        <dbReference type="PROSITE" id="PS50090"/>
    </source>
</evidence>
<protein>
    <recommendedName>
        <fullName evidence="2">Myb-like domain-containing protein</fullName>
    </recommendedName>
</protein>
<dbReference type="CDD" id="cd00167">
    <property type="entry name" value="SANT"/>
    <property type="match status" value="1"/>
</dbReference>
<comment type="caution">
    <text evidence="3">The sequence shown here is derived from an EMBL/GenBank/DDBJ whole genome shotgun (WGS) entry which is preliminary data.</text>
</comment>
<evidence type="ECO:0000313" key="4">
    <source>
        <dbReference type="Proteomes" id="UP001610563"/>
    </source>
</evidence>
<feature type="domain" description="Myb-like" evidence="2">
    <location>
        <begin position="130"/>
        <end position="178"/>
    </location>
</feature>
<dbReference type="EMBL" id="JBFTWV010000321">
    <property type="protein sequence ID" value="KAL2782788.1"/>
    <property type="molecule type" value="Genomic_DNA"/>
</dbReference>
<dbReference type="SUPFAM" id="SSF46689">
    <property type="entry name" value="Homeodomain-like"/>
    <property type="match status" value="2"/>
</dbReference>
<evidence type="ECO:0000256" key="1">
    <source>
        <dbReference type="SAM" id="Phobius"/>
    </source>
</evidence>
<keyword evidence="4" id="KW-1185">Reference proteome</keyword>
<organism evidence="3 4">
    <name type="scientific">Aspergillus keveii</name>
    <dbReference type="NCBI Taxonomy" id="714993"/>
    <lineage>
        <taxon>Eukaryota</taxon>
        <taxon>Fungi</taxon>
        <taxon>Dikarya</taxon>
        <taxon>Ascomycota</taxon>
        <taxon>Pezizomycotina</taxon>
        <taxon>Eurotiomycetes</taxon>
        <taxon>Eurotiomycetidae</taxon>
        <taxon>Eurotiales</taxon>
        <taxon>Aspergillaceae</taxon>
        <taxon>Aspergillus</taxon>
        <taxon>Aspergillus subgen. Nidulantes</taxon>
    </lineage>
</organism>
<proteinExistence type="predicted"/>
<keyword evidence="1" id="KW-0812">Transmembrane</keyword>
<name>A0ABR4FI64_9EURO</name>
<keyword evidence="1" id="KW-0472">Membrane</keyword>